<dbReference type="KEGG" id="stq:Spith_1558"/>
<evidence type="ECO:0000256" key="4">
    <source>
        <dbReference type="ARBA" id="ARBA00022840"/>
    </source>
</evidence>
<protein>
    <submittedName>
        <fullName evidence="7">ABC transporter related protein</fullName>
    </submittedName>
</protein>
<dbReference type="PROSITE" id="PS50893">
    <property type="entry name" value="ABC_TRANSPORTER_2"/>
    <property type="match status" value="1"/>
</dbReference>
<gene>
    <name evidence="7" type="ordered locus">Spith_1558</name>
</gene>
<keyword evidence="4" id="KW-0067">ATP-binding</keyword>
<dbReference type="GO" id="GO:0005524">
    <property type="term" value="F:ATP binding"/>
    <property type="evidence" value="ECO:0007669"/>
    <property type="project" value="UniProtKB-KW"/>
</dbReference>
<dbReference type="Proteomes" id="UP000007254">
    <property type="component" value="Chromosome"/>
</dbReference>
<dbReference type="GO" id="GO:0015807">
    <property type="term" value="P:L-amino acid transport"/>
    <property type="evidence" value="ECO:0007669"/>
    <property type="project" value="TreeGrafter"/>
</dbReference>
<dbReference type="AlphaFoldDB" id="G0GAS3"/>
<evidence type="ECO:0000313" key="7">
    <source>
        <dbReference type="EMBL" id="AEJ61819.1"/>
    </source>
</evidence>
<dbReference type="HOGENOM" id="CLU_000604_1_2_12"/>
<dbReference type="SMART" id="SM00382">
    <property type="entry name" value="AAA"/>
    <property type="match status" value="1"/>
</dbReference>
<reference evidence="7 8" key="1">
    <citation type="submission" date="2011-06" db="EMBL/GenBank/DDBJ databases">
        <title>The complete genome of Spirochaeta thermophila DSM 6578.</title>
        <authorList>
            <consortium name="US DOE Joint Genome Institute (JGI-PGF)"/>
            <person name="Lucas S."/>
            <person name="Lapidus A."/>
            <person name="Bruce D."/>
            <person name="Goodwin L."/>
            <person name="Pitluck S."/>
            <person name="Peters L."/>
            <person name="Kyrpides N."/>
            <person name="Mavromatis K."/>
            <person name="Ivanova N."/>
            <person name="Mikailova N."/>
            <person name="Pagani I."/>
            <person name="Chertkov O."/>
            <person name="Detter J.C."/>
            <person name="Tapia R."/>
            <person name="Han C."/>
            <person name="Land M."/>
            <person name="Hauser L."/>
            <person name="Markowitz V."/>
            <person name="Cheng J.-F."/>
            <person name="Hugenholtz P."/>
            <person name="Woyke T."/>
            <person name="Wu D."/>
            <person name="Spring S."/>
            <person name="Merkhoffer B."/>
            <person name="Schneider S."/>
            <person name="Klenk H.-P."/>
            <person name="Eisen J.A."/>
        </authorList>
    </citation>
    <scope>NUCLEOTIDE SEQUENCE [LARGE SCALE GENOMIC DNA]</scope>
    <source>
        <strain evidence="8">ATCC 700085 / DSM 6578 / Z-1203</strain>
    </source>
</reference>
<evidence type="ECO:0000259" key="6">
    <source>
        <dbReference type="PROSITE" id="PS50893"/>
    </source>
</evidence>
<dbReference type="InterPro" id="IPR017871">
    <property type="entry name" value="ABC_transporter-like_CS"/>
</dbReference>
<keyword evidence="5" id="KW-0029">Amino-acid transport</keyword>
<dbReference type="PANTHER" id="PTHR43820:SF4">
    <property type="entry name" value="HIGH-AFFINITY BRANCHED-CHAIN AMINO ACID TRANSPORT ATP-BINDING PROTEIN LIVF"/>
    <property type="match status" value="1"/>
</dbReference>
<feature type="domain" description="ABC transporter" evidence="6">
    <location>
        <begin position="4"/>
        <end position="234"/>
    </location>
</feature>
<evidence type="ECO:0000256" key="1">
    <source>
        <dbReference type="ARBA" id="ARBA00005417"/>
    </source>
</evidence>
<evidence type="ECO:0000313" key="8">
    <source>
        <dbReference type="Proteomes" id="UP000007254"/>
    </source>
</evidence>
<dbReference type="GO" id="GO:0015658">
    <property type="term" value="F:branched-chain amino acid transmembrane transporter activity"/>
    <property type="evidence" value="ECO:0007669"/>
    <property type="project" value="TreeGrafter"/>
</dbReference>
<keyword evidence="2" id="KW-0813">Transport</keyword>
<dbReference type="PROSITE" id="PS00211">
    <property type="entry name" value="ABC_TRANSPORTER_1"/>
    <property type="match status" value="1"/>
</dbReference>
<evidence type="ECO:0000256" key="3">
    <source>
        <dbReference type="ARBA" id="ARBA00022741"/>
    </source>
</evidence>
<evidence type="ECO:0000256" key="5">
    <source>
        <dbReference type="ARBA" id="ARBA00022970"/>
    </source>
</evidence>
<dbReference type="InterPro" id="IPR027417">
    <property type="entry name" value="P-loop_NTPase"/>
</dbReference>
<proteinExistence type="inferred from homology"/>
<dbReference type="InterPro" id="IPR003593">
    <property type="entry name" value="AAA+_ATPase"/>
</dbReference>
<dbReference type="PANTHER" id="PTHR43820">
    <property type="entry name" value="HIGH-AFFINITY BRANCHED-CHAIN AMINO ACID TRANSPORT ATP-BINDING PROTEIN LIVF"/>
    <property type="match status" value="1"/>
</dbReference>
<keyword evidence="3" id="KW-0547">Nucleotide-binding</keyword>
<dbReference type="InterPro" id="IPR003439">
    <property type="entry name" value="ABC_transporter-like_ATP-bd"/>
</dbReference>
<dbReference type="Pfam" id="PF00005">
    <property type="entry name" value="ABC_tran"/>
    <property type="match status" value="1"/>
</dbReference>
<dbReference type="STRING" id="869211.Spith_1558"/>
<keyword evidence="8" id="KW-1185">Reference proteome</keyword>
<organism evidence="7 8">
    <name type="scientific">Winmispira thermophila (strain ATCC 700085 / DSM 6578 / Z-1203)</name>
    <name type="common">Spirochaeta thermophila</name>
    <dbReference type="NCBI Taxonomy" id="869211"/>
    <lineage>
        <taxon>Bacteria</taxon>
        <taxon>Pseudomonadati</taxon>
        <taxon>Spirochaetota</taxon>
        <taxon>Spirochaetia</taxon>
        <taxon>Winmispirales</taxon>
        <taxon>Winmispiraceae</taxon>
        <taxon>Winmispira</taxon>
    </lineage>
</organism>
<dbReference type="OrthoDB" id="9806149at2"/>
<accession>G0GAS3</accession>
<dbReference type="GO" id="GO:0016887">
    <property type="term" value="F:ATP hydrolysis activity"/>
    <property type="evidence" value="ECO:0007669"/>
    <property type="project" value="InterPro"/>
</dbReference>
<sequence>MALLSVRHLSLTKEGKTILHDVCLDIEPGYVYAVVGPNGAGKSSLAAVIMGLHGYREIEGEIIFEGERINDLSIDERARRGITLAWQEPARFDGLPVREYLRLSAKGHSDEEAEQALMLVGLDPARYLTRKVDQTLSGGERKRVELAAVVAMRPKLALLDEPDSGVDIDAVERIFDVIRYLKEQGTTVVLVTHSAHVLTHADRAFLMCNGKLLREGTVEEILPYFSSRCYPCNHPNSPVPGEVGSA</sequence>
<name>G0GAS3_WINT7</name>
<dbReference type="EMBL" id="CP002903">
    <property type="protein sequence ID" value="AEJ61819.1"/>
    <property type="molecule type" value="Genomic_DNA"/>
</dbReference>
<dbReference type="SUPFAM" id="SSF52540">
    <property type="entry name" value="P-loop containing nucleoside triphosphate hydrolases"/>
    <property type="match status" value="1"/>
</dbReference>
<evidence type="ECO:0000256" key="2">
    <source>
        <dbReference type="ARBA" id="ARBA00022448"/>
    </source>
</evidence>
<dbReference type="InterPro" id="IPR052156">
    <property type="entry name" value="BCAA_Transport_ATP-bd_LivF"/>
</dbReference>
<dbReference type="RefSeq" id="WP_014625149.1">
    <property type="nucleotide sequence ID" value="NC_017583.1"/>
</dbReference>
<comment type="similarity">
    <text evidence="1">Belongs to the ABC transporter superfamily.</text>
</comment>
<dbReference type="Gene3D" id="3.40.50.300">
    <property type="entry name" value="P-loop containing nucleotide triphosphate hydrolases"/>
    <property type="match status" value="1"/>
</dbReference>